<sequence>MKILFLDHSGVLGGAELSLLDIARYHRDHCLVGLMAEGPFKTLLEQERVPVQVLTNQSIAVQRDSSLWQSFSNLRQLFPLIVKIAQLSRDYDVICTNTQKSMVIGAIANLISRRPLVHYLRDILSADHFSQANLRIVVTIANVCATKVITNSKATQAAFVAAGGRAELTEVIYNGFLPERFKTSPTQTTQLRQQLGLEGRFVVGNFSRLSPWKGQHVLLEALTHCPNNVVALLVGDALFGEQEYVDRLHQQVAELGLHDRVKFLGFRADVSELMSACDLVAHTSTSPEPFGRVIVEAMLCQRPIVATAAGGVLELIESNLTGWLVPANDAVKLAHVINECQIHPEAAAAIAQRAYQHASQAFHLDGTCQKFAQLLASLVIEDLSPYDKLSNGAKIL</sequence>
<dbReference type="PANTHER" id="PTHR12526">
    <property type="entry name" value="GLYCOSYLTRANSFERASE"/>
    <property type="match status" value="1"/>
</dbReference>
<gene>
    <name evidence="3" type="ORF">C7B65_00945</name>
</gene>
<dbReference type="STRING" id="1920490.GCA_001895925_00738"/>
<protein>
    <submittedName>
        <fullName evidence="3">Glycosyltransferase family 1 protein</fullName>
    </submittedName>
</protein>
<keyword evidence="4" id="KW-1185">Reference proteome</keyword>
<reference evidence="3 4" key="2">
    <citation type="submission" date="2018-03" db="EMBL/GenBank/DDBJ databases">
        <title>The ancient ancestry and fast evolution of plastids.</title>
        <authorList>
            <person name="Moore K.R."/>
            <person name="Magnabosco C."/>
            <person name="Momper L."/>
            <person name="Gold D.A."/>
            <person name="Bosak T."/>
            <person name="Fournier G.P."/>
        </authorList>
    </citation>
    <scope>NUCLEOTIDE SEQUENCE [LARGE SCALE GENOMIC DNA]</scope>
    <source>
        <strain evidence="3 4">ULC007</strain>
    </source>
</reference>
<dbReference type="AlphaFoldDB" id="A0A2T1DNE6"/>
<dbReference type="Proteomes" id="UP000238634">
    <property type="component" value="Unassembled WGS sequence"/>
</dbReference>
<comment type="caution">
    <text evidence="3">The sequence shown here is derived from an EMBL/GenBank/DDBJ whole genome shotgun (WGS) entry which is preliminary data.</text>
</comment>
<dbReference type="OrthoDB" id="9814612at2"/>
<dbReference type="InterPro" id="IPR028098">
    <property type="entry name" value="Glyco_trans_4-like_N"/>
</dbReference>
<evidence type="ECO:0000313" key="3">
    <source>
        <dbReference type="EMBL" id="PSB22013.1"/>
    </source>
</evidence>
<dbReference type="GO" id="GO:0016757">
    <property type="term" value="F:glycosyltransferase activity"/>
    <property type="evidence" value="ECO:0007669"/>
    <property type="project" value="InterPro"/>
</dbReference>
<organism evidence="3 4">
    <name type="scientific">Phormidesmis priestleyi ULC007</name>
    <dbReference type="NCBI Taxonomy" id="1920490"/>
    <lineage>
        <taxon>Bacteria</taxon>
        <taxon>Bacillati</taxon>
        <taxon>Cyanobacteriota</taxon>
        <taxon>Cyanophyceae</taxon>
        <taxon>Leptolyngbyales</taxon>
        <taxon>Leptolyngbyaceae</taxon>
        <taxon>Phormidesmis</taxon>
    </lineage>
</organism>
<evidence type="ECO:0000313" key="4">
    <source>
        <dbReference type="Proteomes" id="UP000238634"/>
    </source>
</evidence>
<reference evidence="3 4" key="1">
    <citation type="submission" date="2018-02" db="EMBL/GenBank/DDBJ databases">
        <authorList>
            <person name="Cohen D.B."/>
            <person name="Kent A.D."/>
        </authorList>
    </citation>
    <scope>NUCLEOTIDE SEQUENCE [LARGE SCALE GENOMIC DNA]</scope>
    <source>
        <strain evidence="3 4">ULC007</strain>
    </source>
</reference>
<name>A0A2T1DNE6_9CYAN</name>
<dbReference type="EMBL" id="PVWG01000001">
    <property type="protein sequence ID" value="PSB22013.1"/>
    <property type="molecule type" value="Genomic_DNA"/>
</dbReference>
<evidence type="ECO:0000259" key="1">
    <source>
        <dbReference type="Pfam" id="PF00534"/>
    </source>
</evidence>
<dbReference type="Gene3D" id="3.40.50.2000">
    <property type="entry name" value="Glycogen Phosphorylase B"/>
    <property type="match status" value="2"/>
</dbReference>
<evidence type="ECO:0000259" key="2">
    <source>
        <dbReference type="Pfam" id="PF13439"/>
    </source>
</evidence>
<dbReference type="CDD" id="cd03811">
    <property type="entry name" value="GT4_GT28_WabH-like"/>
    <property type="match status" value="1"/>
</dbReference>
<accession>A0A2T1DNE6</accession>
<feature type="domain" description="Glycosyltransferase subfamily 4-like N-terminal" evidence="2">
    <location>
        <begin position="13"/>
        <end position="176"/>
    </location>
</feature>
<dbReference type="Pfam" id="PF13439">
    <property type="entry name" value="Glyco_transf_4"/>
    <property type="match status" value="1"/>
</dbReference>
<dbReference type="RefSeq" id="WP_073069035.1">
    <property type="nucleotide sequence ID" value="NZ_MPPI01000001.1"/>
</dbReference>
<dbReference type="InterPro" id="IPR001296">
    <property type="entry name" value="Glyco_trans_1"/>
</dbReference>
<feature type="domain" description="Glycosyl transferase family 1" evidence="1">
    <location>
        <begin position="189"/>
        <end position="356"/>
    </location>
</feature>
<dbReference type="SUPFAM" id="SSF53756">
    <property type="entry name" value="UDP-Glycosyltransferase/glycogen phosphorylase"/>
    <property type="match status" value="1"/>
</dbReference>
<keyword evidence="3" id="KW-0808">Transferase</keyword>
<proteinExistence type="predicted"/>
<dbReference type="Pfam" id="PF00534">
    <property type="entry name" value="Glycos_transf_1"/>
    <property type="match status" value="1"/>
</dbReference>